<dbReference type="Proteomes" id="UP001059771">
    <property type="component" value="Chromosome"/>
</dbReference>
<keyword evidence="1" id="KW-0472">Membrane</keyword>
<keyword evidence="1" id="KW-0812">Transmembrane</keyword>
<keyword evidence="1" id="KW-1133">Transmembrane helix</keyword>
<evidence type="ECO:0000313" key="2">
    <source>
        <dbReference type="EMBL" id="UVS67760.1"/>
    </source>
</evidence>
<dbReference type="RefSeq" id="WP_144239559.1">
    <property type="nucleotide sequence ID" value="NZ_CP103305.1"/>
</dbReference>
<gene>
    <name evidence="2" type="ORF">NWT39_07535</name>
</gene>
<proteinExistence type="predicted"/>
<accession>A0A977NLD5</accession>
<dbReference type="EMBL" id="CP103305">
    <property type="protein sequence ID" value="UVS67760.1"/>
    <property type="molecule type" value="Genomic_DNA"/>
</dbReference>
<organism evidence="2">
    <name type="scientific">Nitrososphaera viennensis</name>
    <dbReference type="NCBI Taxonomy" id="1034015"/>
    <lineage>
        <taxon>Archaea</taxon>
        <taxon>Nitrososphaerota</taxon>
        <taxon>Nitrososphaeria</taxon>
        <taxon>Nitrososphaerales</taxon>
        <taxon>Nitrososphaeraceae</taxon>
        <taxon>Nitrososphaera</taxon>
    </lineage>
</organism>
<feature type="transmembrane region" description="Helical" evidence="1">
    <location>
        <begin position="6"/>
        <end position="27"/>
    </location>
</feature>
<dbReference type="GeneID" id="74946781"/>
<name>A0A977NLD5_9ARCH</name>
<evidence type="ECO:0000256" key="1">
    <source>
        <dbReference type="SAM" id="Phobius"/>
    </source>
</evidence>
<dbReference type="AlphaFoldDB" id="A0A977NLD5"/>
<reference evidence="2" key="1">
    <citation type="submission" date="2022-08" db="EMBL/GenBank/DDBJ databases">
        <title>Dynamic responses of ammonia-oxidizing microbial communities induced by reactive oxygen species (ROS) in fluctuating redox aquifers.</title>
        <authorList>
            <person name="Wang P."/>
            <person name="Wang H."/>
        </authorList>
    </citation>
    <scope>NUCLEOTIDE SEQUENCE</scope>
    <source>
        <strain evidence="2">PLX03</strain>
    </source>
</reference>
<sequence length="121" mass="13589">MTDSLAGAVAVAISLGIIFIAVFAFVFKPITALSNEQLITKSKQVKDVQYFLSKYPDAKVDIQRDFVEVIVSYKASKQLSEPSDTYPNGFIREIILATVYKNSADDPWPNFDFTVLEHQIH</sequence>
<protein>
    <submittedName>
        <fullName evidence="2">Uncharacterized protein</fullName>
    </submittedName>
</protein>